<organism evidence="1 2">
    <name type="scientific">Pendulispora brunnea</name>
    <dbReference type="NCBI Taxonomy" id="2905690"/>
    <lineage>
        <taxon>Bacteria</taxon>
        <taxon>Pseudomonadati</taxon>
        <taxon>Myxococcota</taxon>
        <taxon>Myxococcia</taxon>
        <taxon>Myxococcales</taxon>
        <taxon>Sorangiineae</taxon>
        <taxon>Pendulisporaceae</taxon>
        <taxon>Pendulispora</taxon>
    </lineage>
</organism>
<evidence type="ECO:0008006" key="3">
    <source>
        <dbReference type="Google" id="ProtNLM"/>
    </source>
</evidence>
<dbReference type="RefSeq" id="WP_394850597.1">
    <property type="nucleotide sequence ID" value="NZ_CP089982.1"/>
</dbReference>
<gene>
    <name evidence="1" type="ORF">LZC95_24460</name>
</gene>
<dbReference type="EMBL" id="CP089982">
    <property type="protein sequence ID" value="WXA99956.1"/>
    <property type="molecule type" value="Genomic_DNA"/>
</dbReference>
<protein>
    <recommendedName>
        <fullName evidence="3">Lipoprotein</fullName>
    </recommendedName>
</protein>
<reference evidence="1 2" key="1">
    <citation type="submission" date="2021-12" db="EMBL/GenBank/DDBJ databases">
        <title>Discovery of the Pendulisporaceae a myxobacterial family with distinct sporulation behavior and unique specialized metabolism.</title>
        <authorList>
            <person name="Garcia R."/>
            <person name="Popoff A."/>
            <person name="Bader C.D."/>
            <person name="Loehr J."/>
            <person name="Walesch S."/>
            <person name="Walt C."/>
            <person name="Boldt J."/>
            <person name="Bunk B."/>
            <person name="Haeckl F.J.F.P.J."/>
            <person name="Gunesch A.P."/>
            <person name="Birkelbach J."/>
            <person name="Nuebel U."/>
            <person name="Pietschmann T."/>
            <person name="Bach T."/>
            <person name="Mueller R."/>
        </authorList>
    </citation>
    <scope>NUCLEOTIDE SEQUENCE [LARGE SCALE GENOMIC DNA]</scope>
    <source>
        <strain evidence="1 2">MSr12523</strain>
    </source>
</reference>
<dbReference type="Proteomes" id="UP001379533">
    <property type="component" value="Chromosome"/>
</dbReference>
<evidence type="ECO:0000313" key="1">
    <source>
        <dbReference type="EMBL" id="WXA99956.1"/>
    </source>
</evidence>
<sequence length="177" mass="18959">MSMRIRQWATVVACVGLATCSNLDNIDVDAQGEGTIPAATPLETLLSNFDLGAFNRIDFSQSFKNQGASKDDVDSVRVKSFQLSIPAPPGQTFDFLQSVAFYAESSGQPRVRIAHLDAVPRGASSLQVSIDPGVELKPYVVAPQMSITTEATGSRPQQESTVKAEVTLDVDIHTGCE</sequence>
<evidence type="ECO:0000313" key="2">
    <source>
        <dbReference type="Proteomes" id="UP001379533"/>
    </source>
</evidence>
<accession>A0ABZ2KN32</accession>
<keyword evidence="2" id="KW-1185">Reference proteome</keyword>
<name>A0ABZ2KN32_9BACT</name>
<proteinExistence type="predicted"/>